<evidence type="ECO:0000256" key="3">
    <source>
        <dbReference type="ARBA" id="ARBA00022679"/>
    </source>
</evidence>
<proteinExistence type="inferred from homology"/>
<dbReference type="InterPro" id="IPR051259">
    <property type="entry name" value="rRNA_Methyltransferase"/>
</dbReference>
<dbReference type="Gene3D" id="3.30.1330.30">
    <property type="match status" value="1"/>
</dbReference>
<dbReference type="InterPro" id="IPR029028">
    <property type="entry name" value="Alpha/beta_knot_MTases"/>
</dbReference>
<keyword evidence="2 6" id="KW-0489">Methyltransferase</keyword>
<dbReference type="GO" id="GO:0032259">
    <property type="term" value="P:methylation"/>
    <property type="evidence" value="ECO:0007669"/>
    <property type="project" value="UniProtKB-KW"/>
</dbReference>
<reference evidence="6" key="1">
    <citation type="submission" date="2020-05" db="EMBL/GenBank/DDBJ databases">
        <title>The draft genome sequence of Maribacter sp. ANRC-HE7.</title>
        <authorList>
            <person name="Mu L."/>
        </authorList>
    </citation>
    <scope>NUCLEOTIDE SEQUENCE</scope>
    <source>
        <strain evidence="6">ANRC-HE7</strain>
    </source>
</reference>
<evidence type="ECO:0000313" key="7">
    <source>
        <dbReference type="Proteomes" id="UP001166021"/>
    </source>
</evidence>
<feature type="domain" description="tRNA/rRNA methyltransferase SpoU type" evidence="4">
    <location>
        <begin position="99"/>
        <end position="234"/>
    </location>
</feature>
<dbReference type="InterPro" id="IPR029026">
    <property type="entry name" value="tRNA_m1G_MTases_N"/>
</dbReference>
<name>A0ABR7V123_9FLAO</name>
<dbReference type="InterPro" id="IPR053888">
    <property type="entry name" value="MRM3-like_sub_bind"/>
</dbReference>
<dbReference type="InterPro" id="IPR001537">
    <property type="entry name" value="SpoU_MeTrfase"/>
</dbReference>
<dbReference type="Pfam" id="PF00588">
    <property type="entry name" value="SpoU_methylase"/>
    <property type="match status" value="1"/>
</dbReference>
<dbReference type="RefSeq" id="WP_188243993.1">
    <property type="nucleotide sequence ID" value="NZ_JABTCF010000007.1"/>
</dbReference>
<evidence type="ECO:0000259" key="4">
    <source>
        <dbReference type="Pfam" id="PF00588"/>
    </source>
</evidence>
<dbReference type="Gene3D" id="3.40.1280.10">
    <property type="match status" value="1"/>
</dbReference>
<evidence type="ECO:0000259" key="5">
    <source>
        <dbReference type="Pfam" id="PF22435"/>
    </source>
</evidence>
<keyword evidence="3" id="KW-0808">Transferase</keyword>
<dbReference type="EMBL" id="JABTCF010000007">
    <property type="protein sequence ID" value="MBD0778508.1"/>
    <property type="molecule type" value="Genomic_DNA"/>
</dbReference>
<accession>A0ABR7V123</accession>
<dbReference type="PANTHER" id="PTHR43191:SF2">
    <property type="entry name" value="RRNA METHYLTRANSFERASE 3, MITOCHONDRIAL"/>
    <property type="match status" value="1"/>
</dbReference>
<dbReference type="GO" id="GO:0008168">
    <property type="term" value="F:methyltransferase activity"/>
    <property type="evidence" value="ECO:0007669"/>
    <property type="project" value="UniProtKB-KW"/>
</dbReference>
<comment type="caution">
    <text evidence="6">The sequence shown here is derived from an EMBL/GenBank/DDBJ whole genome shotgun (WGS) entry which is preliminary data.</text>
</comment>
<dbReference type="SUPFAM" id="SSF75217">
    <property type="entry name" value="alpha/beta knot"/>
    <property type="match status" value="1"/>
</dbReference>
<dbReference type="PANTHER" id="PTHR43191">
    <property type="entry name" value="RRNA METHYLTRANSFERASE 3"/>
    <property type="match status" value="1"/>
</dbReference>
<dbReference type="CDD" id="cd18109">
    <property type="entry name" value="SpoU-like_RNA-MTase"/>
    <property type="match status" value="1"/>
</dbReference>
<protein>
    <submittedName>
        <fullName evidence="6">RNA methyltransferase</fullName>
    </submittedName>
</protein>
<keyword evidence="7" id="KW-1185">Reference proteome</keyword>
<evidence type="ECO:0000256" key="2">
    <source>
        <dbReference type="ARBA" id="ARBA00022603"/>
    </source>
</evidence>
<dbReference type="SUPFAM" id="SSF55315">
    <property type="entry name" value="L30e-like"/>
    <property type="match status" value="1"/>
</dbReference>
<dbReference type="Proteomes" id="UP001166021">
    <property type="component" value="Unassembled WGS sequence"/>
</dbReference>
<dbReference type="InterPro" id="IPR029064">
    <property type="entry name" value="Ribosomal_eL30-like_sf"/>
</dbReference>
<evidence type="ECO:0000313" key="6">
    <source>
        <dbReference type="EMBL" id="MBD0778508.1"/>
    </source>
</evidence>
<comment type="similarity">
    <text evidence="1">Belongs to the class IV-like SAM-binding methyltransferase superfamily. RNA methyltransferase TrmH family.</text>
</comment>
<feature type="domain" description="MRM3-like substrate binding" evidence="5">
    <location>
        <begin position="5"/>
        <end position="83"/>
    </location>
</feature>
<gene>
    <name evidence="6" type="ORF">HPE56_11940</name>
</gene>
<dbReference type="Pfam" id="PF22435">
    <property type="entry name" value="MRM3-like_sub_bind"/>
    <property type="match status" value="1"/>
</dbReference>
<sequence>MVGKSQIKFIKSLLQKKYRNQYGMFVVEGLKTVQELLDSNFEAHIIYTVGDVLVNAEHMNTELVSEQELKRLSNLKSPNKVLGVFKFPEEKPVDQQGWVLALDDVRDPGNLGTIIRLCDWFGVQHLVCSNNTVDCFNPKVLQATMGSITRVNIVYTDLVQFINESSLSVYGTFMDGDNVHTTPLPQKGILVMGNEANGISSAIEALVDHRISIPQFGDQRTESLNVATATAIFLNEIKRTGN</sequence>
<evidence type="ECO:0000256" key="1">
    <source>
        <dbReference type="ARBA" id="ARBA00007228"/>
    </source>
</evidence>
<organism evidence="6 7">
    <name type="scientific">Maribacter aquimaris</name>
    <dbReference type="NCBI Taxonomy" id="2737171"/>
    <lineage>
        <taxon>Bacteria</taxon>
        <taxon>Pseudomonadati</taxon>
        <taxon>Bacteroidota</taxon>
        <taxon>Flavobacteriia</taxon>
        <taxon>Flavobacteriales</taxon>
        <taxon>Flavobacteriaceae</taxon>
        <taxon>Maribacter</taxon>
    </lineage>
</organism>